<dbReference type="PATRIC" id="fig|1391653.3.peg.3305"/>
<keyword evidence="3" id="KW-0408">Iron</keyword>
<organism evidence="6 7">
    <name type="scientific">Vulgatibacter incomptus</name>
    <dbReference type="NCBI Taxonomy" id="1391653"/>
    <lineage>
        <taxon>Bacteria</taxon>
        <taxon>Pseudomonadati</taxon>
        <taxon>Myxococcota</taxon>
        <taxon>Myxococcia</taxon>
        <taxon>Myxococcales</taxon>
        <taxon>Cystobacterineae</taxon>
        <taxon>Vulgatibacteraceae</taxon>
        <taxon>Vulgatibacter</taxon>
    </lineage>
</organism>
<sequence>MKILHISDVHVQVDYDERPWRKLGWRRLAAQLELKLAKRAQRYVKAPETIARLVAEAARNAVDHVVLSGDLTALALDEEFEGARKALGELADKPDKLTVIPGNHDVFTPGSVRKQRFEKWFGHLLGSDLPELRAEGAWPHVRLLGDDVAIVGLCSARVPPVPGIAAGRVGDDQLQALMKICAHPKVKGRTVHVVLHHTPVRPDGKVDRRDHGLTDALRFLEACRLAGVATVMCGHIHKRFTLALEGGPRIICGGSSTWLGHEGYWLLDGNGGVPEERKLVDDAAAAAKPAAAEPQAGEEAVPALEAARRLAAAG</sequence>
<dbReference type="KEGG" id="vin:AKJ08_3160"/>
<keyword evidence="2" id="KW-0378">Hydrolase</keyword>
<dbReference type="SUPFAM" id="SSF56300">
    <property type="entry name" value="Metallo-dependent phosphatases"/>
    <property type="match status" value="1"/>
</dbReference>
<dbReference type="PANTHER" id="PTHR42988:SF2">
    <property type="entry name" value="CYCLIC NUCLEOTIDE PHOSPHODIESTERASE CBUA0032-RELATED"/>
    <property type="match status" value="1"/>
</dbReference>
<protein>
    <recommendedName>
        <fullName evidence="5">Calcineurin-like phosphoesterase domain-containing protein</fullName>
    </recommendedName>
</protein>
<dbReference type="AlphaFoldDB" id="A0A0K1PGW6"/>
<accession>A0A0K1PGW6</accession>
<dbReference type="Pfam" id="PF00149">
    <property type="entry name" value="Metallophos"/>
    <property type="match status" value="1"/>
</dbReference>
<dbReference type="InterPro" id="IPR050884">
    <property type="entry name" value="CNP_phosphodiesterase-III"/>
</dbReference>
<evidence type="ECO:0000313" key="6">
    <source>
        <dbReference type="EMBL" id="AKU92773.1"/>
    </source>
</evidence>
<evidence type="ECO:0000256" key="4">
    <source>
        <dbReference type="ARBA" id="ARBA00025742"/>
    </source>
</evidence>
<evidence type="ECO:0000256" key="1">
    <source>
        <dbReference type="ARBA" id="ARBA00022723"/>
    </source>
</evidence>
<dbReference type="GO" id="GO:0016787">
    <property type="term" value="F:hydrolase activity"/>
    <property type="evidence" value="ECO:0007669"/>
    <property type="project" value="UniProtKB-KW"/>
</dbReference>
<evidence type="ECO:0000313" key="7">
    <source>
        <dbReference type="Proteomes" id="UP000055590"/>
    </source>
</evidence>
<dbReference type="GO" id="GO:0046872">
    <property type="term" value="F:metal ion binding"/>
    <property type="evidence" value="ECO:0007669"/>
    <property type="project" value="UniProtKB-KW"/>
</dbReference>
<keyword evidence="1" id="KW-0479">Metal-binding</keyword>
<dbReference type="PANTHER" id="PTHR42988">
    <property type="entry name" value="PHOSPHOHYDROLASE"/>
    <property type="match status" value="1"/>
</dbReference>
<dbReference type="InterPro" id="IPR004843">
    <property type="entry name" value="Calcineurin-like_PHP"/>
</dbReference>
<gene>
    <name evidence="6" type="ORF">AKJ08_3160</name>
</gene>
<feature type="domain" description="Calcineurin-like phosphoesterase" evidence="5">
    <location>
        <begin position="1"/>
        <end position="238"/>
    </location>
</feature>
<name>A0A0K1PGW6_9BACT</name>
<proteinExistence type="inferred from homology"/>
<evidence type="ECO:0000259" key="5">
    <source>
        <dbReference type="Pfam" id="PF00149"/>
    </source>
</evidence>
<dbReference type="RefSeq" id="WP_205624741.1">
    <property type="nucleotide sequence ID" value="NZ_CP012332.1"/>
</dbReference>
<reference evidence="6 7" key="1">
    <citation type="submission" date="2015-08" db="EMBL/GenBank/DDBJ databases">
        <authorList>
            <person name="Babu N.S."/>
            <person name="Beckwith C.J."/>
            <person name="Beseler K.G."/>
            <person name="Brison A."/>
            <person name="Carone J.V."/>
            <person name="Caskin T.P."/>
            <person name="Diamond M."/>
            <person name="Durham M.E."/>
            <person name="Foxe J.M."/>
            <person name="Go M."/>
            <person name="Henderson B.A."/>
            <person name="Jones I.B."/>
            <person name="McGettigan J.A."/>
            <person name="Micheletti S.J."/>
            <person name="Nasrallah M.E."/>
            <person name="Ortiz D."/>
            <person name="Piller C.R."/>
            <person name="Privatt S.R."/>
            <person name="Schneider S.L."/>
            <person name="Sharp S."/>
            <person name="Smith T.C."/>
            <person name="Stanton J.D."/>
            <person name="Ullery H.E."/>
            <person name="Wilson R.J."/>
            <person name="Serrano M.G."/>
            <person name="Buck G."/>
            <person name="Lee V."/>
            <person name="Wang Y."/>
            <person name="Carvalho R."/>
            <person name="Voegtly L."/>
            <person name="Shi R."/>
            <person name="Duckworth R."/>
            <person name="Johnson A."/>
            <person name="Loviza R."/>
            <person name="Walstead R."/>
            <person name="Shah Z."/>
            <person name="Kiflezghi M."/>
            <person name="Wade K."/>
            <person name="Ball S.L."/>
            <person name="Bradley K.W."/>
            <person name="Asai D.J."/>
            <person name="Bowman C.A."/>
            <person name="Russell D.A."/>
            <person name="Pope W.H."/>
            <person name="Jacobs-Sera D."/>
            <person name="Hendrix R.W."/>
            <person name="Hatfull G.F."/>
        </authorList>
    </citation>
    <scope>NUCLEOTIDE SEQUENCE [LARGE SCALE GENOMIC DNA]</scope>
    <source>
        <strain evidence="6 7">DSM 27710</strain>
    </source>
</reference>
<dbReference type="Gene3D" id="3.60.21.10">
    <property type="match status" value="1"/>
</dbReference>
<keyword evidence="7" id="KW-1185">Reference proteome</keyword>
<comment type="similarity">
    <text evidence="4">Belongs to the cyclic nucleotide phosphodiesterase class-III family.</text>
</comment>
<dbReference type="InterPro" id="IPR029052">
    <property type="entry name" value="Metallo-depent_PP-like"/>
</dbReference>
<dbReference type="EMBL" id="CP012332">
    <property type="protein sequence ID" value="AKU92773.1"/>
    <property type="molecule type" value="Genomic_DNA"/>
</dbReference>
<dbReference type="Proteomes" id="UP000055590">
    <property type="component" value="Chromosome"/>
</dbReference>
<dbReference type="STRING" id="1391653.AKJ08_3160"/>
<evidence type="ECO:0000256" key="2">
    <source>
        <dbReference type="ARBA" id="ARBA00022801"/>
    </source>
</evidence>
<evidence type="ECO:0000256" key="3">
    <source>
        <dbReference type="ARBA" id="ARBA00023004"/>
    </source>
</evidence>